<feature type="region of interest" description="Disordered" evidence="1">
    <location>
        <begin position="119"/>
        <end position="150"/>
    </location>
</feature>
<organism evidence="2 3">
    <name type="scientific">Brassica cretica</name>
    <name type="common">Mustard</name>
    <dbReference type="NCBI Taxonomy" id="69181"/>
    <lineage>
        <taxon>Eukaryota</taxon>
        <taxon>Viridiplantae</taxon>
        <taxon>Streptophyta</taxon>
        <taxon>Embryophyta</taxon>
        <taxon>Tracheophyta</taxon>
        <taxon>Spermatophyta</taxon>
        <taxon>Magnoliopsida</taxon>
        <taxon>eudicotyledons</taxon>
        <taxon>Gunneridae</taxon>
        <taxon>Pentapetalae</taxon>
        <taxon>rosids</taxon>
        <taxon>malvids</taxon>
        <taxon>Brassicales</taxon>
        <taxon>Brassicaceae</taxon>
        <taxon>Brassiceae</taxon>
        <taxon>Brassica</taxon>
    </lineage>
</organism>
<evidence type="ECO:0000313" key="3">
    <source>
        <dbReference type="Proteomes" id="UP000712281"/>
    </source>
</evidence>
<name>A0A8S9JJR0_BRACR</name>
<feature type="region of interest" description="Disordered" evidence="1">
    <location>
        <begin position="197"/>
        <end position="258"/>
    </location>
</feature>
<dbReference type="EMBL" id="QGKW02001660">
    <property type="protein sequence ID" value="KAF2582471.1"/>
    <property type="molecule type" value="Genomic_DNA"/>
</dbReference>
<evidence type="ECO:0000256" key="1">
    <source>
        <dbReference type="SAM" id="MobiDB-lite"/>
    </source>
</evidence>
<dbReference type="AlphaFoldDB" id="A0A8S9JJR0"/>
<evidence type="ECO:0000313" key="2">
    <source>
        <dbReference type="EMBL" id="KAF2582471.1"/>
    </source>
</evidence>
<proteinExistence type="predicted"/>
<comment type="caution">
    <text evidence="2">The sequence shown here is derived from an EMBL/GenBank/DDBJ whole genome shotgun (WGS) entry which is preliminary data.</text>
</comment>
<sequence>MTCAKRVLLPSIWRKRLLYVRAHTGCKKLKMGNMCSAMRIQVTENPLLSDHRSQRLVVLSPLEQDLGGRKDLPLSVTPPNQVNPLEKDLNCSQASHRKRQVWELTNPATVNQKVELVNEASREGSPHKKLKTENESSSVTFGNDSGMMKKSPKGVFPLDLNMEGEDMELVEDLIPFGNNNDTDEDNNRRLVGTVPDLELPFGGEETTQEDTTRLLPFLAGKNNSGEQSSRSMNKAKEKEEEDDSASLSLSLSFPGEEKKNVNTPFFLFRDFPR</sequence>
<protein>
    <submittedName>
        <fullName evidence="2">Uncharacterized protein</fullName>
    </submittedName>
</protein>
<feature type="compositionally biased region" description="Basic and acidic residues" evidence="1">
    <location>
        <begin position="120"/>
        <end position="134"/>
    </location>
</feature>
<gene>
    <name evidence="2" type="ORF">F2Q68_00000565</name>
</gene>
<reference evidence="2" key="1">
    <citation type="submission" date="2019-12" db="EMBL/GenBank/DDBJ databases">
        <title>Genome sequencing and annotation of Brassica cretica.</title>
        <authorList>
            <person name="Studholme D.J."/>
            <person name="Sarris P.F."/>
        </authorList>
    </citation>
    <scope>NUCLEOTIDE SEQUENCE</scope>
    <source>
        <strain evidence="2">PFS-001/15</strain>
        <tissue evidence="2">Leaf</tissue>
    </source>
</reference>
<dbReference type="Proteomes" id="UP000712281">
    <property type="component" value="Unassembled WGS sequence"/>
</dbReference>
<accession>A0A8S9JJR0</accession>
<feature type="compositionally biased region" description="Polar residues" evidence="1">
    <location>
        <begin position="221"/>
        <end position="232"/>
    </location>
</feature>